<dbReference type="CDD" id="cd13568">
    <property type="entry name" value="PBP2_TAXI_TRAP_like_3"/>
    <property type="match status" value="1"/>
</dbReference>
<dbReference type="Proteomes" id="UP000254575">
    <property type="component" value="Unassembled WGS sequence"/>
</dbReference>
<name>A0A380N0Y1_9GAMM</name>
<keyword evidence="3" id="KW-1185">Reference proteome</keyword>
<dbReference type="SUPFAM" id="SSF53850">
    <property type="entry name" value="Periplasmic binding protein-like II"/>
    <property type="match status" value="1"/>
</dbReference>
<proteinExistence type="predicted"/>
<dbReference type="InterPro" id="IPR011852">
    <property type="entry name" value="TRAP_TAXI"/>
</dbReference>
<evidence type="ECO:0000313" key="3">
    <source>
        <dbReference type="Proteomes" id="UP000254575"/>
    </source>
</evidence>
<evidence type="ECO:0000313" key="2">
    <source>
        <dbReference type="EMBL" id="SUO98450.1"/>
    </source>
</evidence>
<keyword evidence="1" id="KW-0732">Signal</keyword>
<accession>A0A380N0Y1</accession>
<feature type="signal peptide" evidence="1">
    <location>
        <begin position="1"/>
        <end position="18"/>
    </location>
</feature>
<organism evidence="2 3">
    <name type="scientific">Suttonella indologenes</name>
    <dbReference type="NCBI Taxonomy" id="13276"/>
    <lineage>
        <taxon>Bacteria</taxon>
        <taxon>Pseudomonadati</taxon>
        <taxon>Pseudomonadota</taxon>
        <taxon>Gammaproteobacteria</taxon>
        <taxon>Cardiobacteriales</taxon>
        <taxon>Cardiobacteriaceae</taxon>
        <taxon>Suttonella</taxon>
    </lineage>
</organism>
<dbReference type="AlphaFoldDB" id="A0A380N0Y1"/>
<dbReference type="Gene3D" id="3.40.190.10">
    <property type="entry name" value="Periplasmic binding protein-like II"/>
    <property type="match status" value="2"/>
</dbReference>
<dbReference type="RefSeq" id="WP_115219279.1">
    <property type="nucleotide sequence ID" value="NZ_UHIA01000004.1"/>
</dbReference>
<dbReference type="PANTHER" id="PTHR42941">
    <property type="entry name" value="SLL1037 PROTEIN"/>
    <property type="match status" value="1"/>
</dbReference>
<dbReference type="OrthoDB" id="9776669at2"/>
<dbReference type="Pfam" id="PF16868">
    <property type="entry name" value="NMT1_3"/>
    <property type="match status" value="1"/>
</dbReference>
<gene>
    <name evidence="2" type="ORF">NCTC10717_02202</name>
</gene>
<dbReference type="NCBIfam" id="TIGR02122">
    <property type="entry name" value="TRAP_TAXI"/>
    <property type="match status" value="1"/>
</dbReference>
<dbReference type="PANTHER" id="PTHR42941:SF1">
    <property type="entry name" value="SLL1037 PROTEIN"/>
    <property type="match status" value="1"/>
</dbReference>
<evidence type="ECO:0000256" key="1">
    <source>
        <dbReference type="SAM" id="SignalP"/>
    </source>
</evidence>
<dbReference type="EMBL" id="UHIA01000004">
    <property type="protein sequence ID" value="SUO98450.1"/>
    <property type="molecule type" value="Genomic_DNA"/>
</dbReference>
<sequence>MRKTLLKTSLAVACSAMAATSIAESFVTIGTGGQTGVYYVVGQSVCRLVNRDTATTGIKCNNPSTGGSVDNLNAIAAGERQMGTVQSDSEFRAYRGLGEFEGKKIEKLRTMFSIYPEAFTVVARADTGVKTFDDLKGKRVNIGNPGSGTRTTMEALMKEKGWTTADFAVAAELKPAEMASALCDNNLDVIAYTVGNPSGAIKEAAASCASTLVTVSGPEVDKLLADNSYFAKVTIPGGTYDGSPNDTDTLGVMALLVTSSDVPDEAVYQVTKAVFDNFERFQKLHPAFENSTPEKMVTEGISAPLAEGSKKYFMEKGWIK</sequence>
<reference evidence="2 3" key="1">
    <citation type="submission" date="2018-06" db="EMBL/GenBank/DDBJ databases">
        <authorList>
            <consortium name="Pathogen Informatics"/>
            <person name="Doyle S."/>
        </authorList>
    </citation>
    <scope>NUCLEOTIDE SEQUENCE [LARGE SCALE GENOMIC DNA]</scope>
    <source>
        <strain evidence="2 3">NCTC10717</strain>
    </source>
</reference>
<feature type="chain" id="PRO_5017070124" evidence="1">
    <location>
        <begin position="19"/>
        <end position="320"/>
    </location>
</feature>
<protein>
    <submittedName>
        <fullName evidence="2">ABC-type taurine transport system, periplasmic component</fullName>
    </submittedName>
</protein>